<evidence type="ECO:0000256" key="3">
    <source>
        <dbReference type="SAM" id="MobiDB-lite"/>
    </source>
</evidence>
<proteinExistence type="inferred from homology"/>
<evidence type="ECO:0000313" key="6">
    <source>
        <dbReference type="Proteomes" id="UP000528945"/>
    </source>
</evidence>
<dbReference type="PANTHER" id="PTHR21600">
    <property type="entry name" value="MITOCHONDRIAL RNA PSEUDOURIDINE SYNTHASE"/>
    <property type="match status" value="1"/>
</dbReference>
<dbReference type="EC" id="5.4.99.29" evidence="5"/>
<accession>A0AAW3TTD2</accession>
<dbReference type="Gene3D" id="3.30.2350.10">
    <property type="entry name" value="Pseudouridine synthase"/>
    <property type="match status" value="1"/>
</dbReference>
<dbReference type="PANTHER" id="PTHR21600:SF44">
    <property type="entry name" value="RIBOSOMAL LARGE SUBUNIT PSEUDOURIDINE SYNTHASE D"/>
    <property type="match status" value="1"/>
</dbReference>
<dbReference type="GO" id="GO:0160151">
    <property type="term" value="F:tRNA pseudouridine(32) synthase activity"/>
    <property type="evidence" value="ECO:0007669"/>
    <property type="project" value="UniProtKB-EC"/>
</dbReference>
<dbReference type="GO" id="GO:0003723">
    <property type="term" value="F:RNA binding"/>
    <property type="evidence" value="ECO:0007669"/>
    <property type="project" value="InterPro"/>
</dbReference>
<protein>
    <submittedName>
        <fullName evidence="5">tRNA pseudouridine32 synthase/23S rRNA pseudouridine746 synthase</fullName>
        <ecNumber evidence="5">5.4.99.28</ecNumber>
        <ecNumber evidence="5">5.4.99.29</ecNumber>
    </submittedName>
</protein>
<keyword evidence="2 5" id="KW-0413">Isomerase</keyword>
<dbReference type="GO" id="GO:0160142">
    <property type="term" value="F:23S rRNA pseudouridine(746) synthase activity"/>
    <property type="evidence" value="ECO:0007669"/>
    <property type="project" value="UniProtKB-EC"/>
</dbReference>
<dbReference type="CDD" id="cd02869">
    <property type="entry name" value="PseudoU_synth_RluA_like"/>
    <property type="match status" value="1"/>
</dbReference>
<reference evidence="5 6" key="1">
    <citation type="submission" date="2020-08" db="EMBL/GenBank/DDBJ databases">
        <title>Genomic Encyclopedia of Type Strains, Phase IV (KMG-IV): sequencing the most valuable type-strain genomes for metagenomic binning, comparative biology and taxonomic classification.</title>
        <authorList>
            <person name="Goeker M."/>
        </authorList>
    </citation>
    <scope>NUCLEOTIDE SEQUENCE [LARGE SCALE GENOMIC DNA]</scope>
    <source>
        <strain evidence="5 6">DSM 15581</strain>
    </source>
</reference>
<dbReference type="InterPro" id="IPR006145">
    <property type="entry name" value="PsdUridine_synth_RsuA/RluA"/>
</dbReference>
<organism evidence="5 6">
    <name type="scientific">Sphingomonas aquatilis</name>
    <dbReference type="NCBI Taxonomy" id="93063"/>
    <lineage>
        <taxon>Bacteria</taxon>
        <taxon>Pseudomonadati</taxon>
        <taxon>Pseudomonadota</taxon>
        <taxon>Alphaproteobacteria</taxon>
        <taxon>Sphingomonadales</taxon>
        <taxon>Sphingomonadaceae</taxon>
        <taxon>Sphingomonas</taxon>
    </lineage>
</organism>
<dbReference type="InterPro" id="IPR050188">
    <property type="entry name" value="RluA_PseudoU_synthase"/>
</dbReference>
<dbReference type="Proteomes" id="UP000528945">
    <property type="component" value="Unassembled WGS sequence"/>
</dbReference>
<sequence>MQPEAARRLDQIVRRRVAIGQVTIDATVVRHRRCGTGSDLRTGGRGQGQQSEKGGEAHRGCLWREDRWSGKAFRMHGDRVLFIDGEALVIDKPAGLPVDKPRDGSLSLENHLDSLKFGFQRWPQAVHRLDRDTSGCLLLSRNPKAHARLQQAFERGEVEKRYLAILAGVPGESAGEIDLALAKVSTRETGWRMVADPAGKAAHTAWRTLAVRDGRALVEFRPTTGRTHQIRVHAASGLSLPVVGDPVYGGGETGGMMLHAAALTVPRANKEPVRAEAPLPERFGAWPDLAEV</sequence>
<evidence type="ECO:0000313" key="5">
    <source>
        <dbReference type="EMBL" id="MBB3875757.1"/>
    </source>
</evidence>
<dbReference type="InterPro" id="IPR006224">
    <property type="entry name" value="PsdUridine_synth_RluA-like_CS"/>
</dbReference>
<evidence type="ECO:0000256" key="1">
    <source>
        <dbReference type="ARBA" id="ARBA00010876"/>
    </source>
</evidence>
<dbReference type="EMBL" id="JACIDB010000003">
    <property type="protein sequence ID" value="MBB3875757.1"/>
    <property type="molecule type" value="Genomic_DNA"/>
</dbReference>
<feature type="region of interest" description="Disordered" evidence="3">
    <location>
        <begin position="35"/>
        <end position="58"/>
    </location>
</feature>
<dbReference type="InterPro" id="IPR020103">
    <property type="entry name" value="PsdUridine_synth_cat_dom_sf"/>
</dbReference>
<evidence type="ECO:0000256" key="2">
    <source>
        <dbReference type="ARBA" id="ARBA00023235"/>
    </source>
</evidence>
<feature type="domain" description="Pseudouridine synthase RsuA/RluA-like" evidence="4">
    <location>
        <begin position="88"/>
        <end position="236"/>
    </location>
</feature>
<evidence type="ECO:0000259" key="4">
    <source>
        <dbReference type="Pfam" id="PF00849"/>
    </source>
</evidence>
<dbReference type="PROSITE" id="PS01129">
    <property type="entry name" value="PSI_RLU"/>
    <property type="match status" value="1"/>
</dbReference>
<gene>
    <name evidence="5" type="ORF">GGR47_001998</name>
</gene>
<dbReference type="AlphaFoldDB" id="A0AAW3TTD2"/>
<dbReference type="GO" id="GO:0000455">
    <property type="term" value="P:enzyme-directed rRNA pseudouridine synthesis"/>
    <property type="evidence" value="ECO:0007669"/>
    <property type="project" value="TreeGrafter"/>
</dbReference>
<dbReference type="SUPFAM" id="SSF55120">
    <property type="entry name" value="Pseudouridine synthase"/>
    <property type="match status" value="1"/>
</dbReference>
<name>A0AAW3TTD2_9SPHN</name>
<keyword evidence="6" id="KW-1185">Reference proteome</keyword>
<comment type="similarity">
    <text evidence="1">Belongs to the pseudouridine synthase RluA family.</text>
</comment>
<dbReference type="Pfam" id="PF00849">
    <property type="entry name" value="PseudoU_synth_2"/>
    <property type="match status" value="1"/>
</dbReference>
<dbReference type="EC" id="5.4.99.28" evidence="5"/>
<comment type="caution">
    <text evidence="5">The sequence shown here is derived from an EMBL/GenBank/DDBJ whole genome shotgun (WGS) entry which is preliminary data.</text>
</comment>